<sequence>MSVSKLKKYINEQPEKPEGLQLKTPILVSDSKGFTLRNNCLDYEFPLELWCLSSARTKELVDIIDQRIEKAIKRHGHIILYIWSGTCDISSKIGKYIEIRSKNFSVVDRVIEQYHRAIGIVNSEVDGDDDDTTDSEEEDALLSQLPEMPL</sequence>
<protein>
    <submittedName>
        <fullName evidence="2">Uncharacterized protein</fullName>
    </submittedName>
</protein>
<organism evidence="2 3">
    <name type="scientific">Mytilus galloprovincialis</name>
    <name type="common">Mediterranean mussel</name>
    <dbReference type="NCBI Taxonomy" id="29158"/>
    <lineage>
        <taxon>Eukaryota</taxon>
        <taxon>Metazoa</taxon>
        <taxon>Spiralia</taxon>
        <taxon>Lophotrochozoa</taxon>
        <taxon>Mollusca</taxon>
        <taxon>Bivalvia</taxon>
        <taxon>Autobranchia</taxon>
        <taxon>Pteriomorphia</taxon>
        <taxon>Mytilida</taxon>
        <taxon>Mytiloidea</taxon>
        <taxon>Mytilidae</taxon>
        <taxon>Mytilinae</taxon>
        <taxon>Mytilus</taxon>
    </lineage>
</organism>
<gene>
    <name evidence="2" type="ORF">MGAL_10B085109</name>
</gene>
<dbReference type="AlphaFoldDB" id="A0A8B6G5M5"/>
<name>A0A8B6G5M5_MYTGA</name>
<feature type="compositionally biased region" description="Acidic residues" evidence="1">
    <location>
        <begin position="125"/>
        <end position="140"/>
    </location>
</feature>
<dbReference type="OrthoDB" id="6048568at2759"/>
<evidence type="ECO:0000313" key="3">
    <source>
        <dbReference type="Proteomes" id="UP000596742"/>
    </source>
</evidence>
<dbReference type="EMBL" id="UYJE01007905">
    <property type="protein sequence ID" value="VDI59059.1"/>
    <property type="molecule type" value="Genomic_DNA"/>
</dbReference>
<proteinExistence type="predicted"/>
<comment type="caution">
    <text evidence="2">The sequence shown here is derived from an EMBL/GenBank/DDBJ whole genome shotgun (WGS) entry which is preliminary data.</text>
</comment>
<accession>A0A8B6G5M5</accession>
<evidence type="ECO:0000313" key="2">
    <source>
        <dbReference type="EMBL" id="VDI59059.1"/>
    </source>
</evidence>
<dbReference type="Proteomes" id="UP000596742">
    <property type="component" value="Unassembled WGS sequence"/>
</dbReference>
<feature type="region of interest" description="Disordered" evidence="1">
    <location>
        <begin position="125"/>
        <end position="150"/>
    </location>
</feature>
<keyword evidence="3" id="KW-1185">Reference proteome</keyword>
<evidence type="ECO:0000256" key="1">
    <source>
        <dbReference type="SAM" id="MobiDB-lite"/>
    </source>
</evidence>
<reference evidence="2" key="1">
    <citation type="submission" date="2018-11" db="EMBL/GenBank/DDBJ databases">
        <authorList>
            <person name="Alioto T."/>
            <person name="Alioto T."/>
        </authorList>
    </citation>
    <scope>NUCLEOTIDE SEQUENCE</scope>
</reference>